<dbReference type="EMBL" id="QWEZ01000001">
    <property type="protein sequence ID" value="RRJ84614.1"/>
    <property type="molecule type" value="Genomic_DNA"/>
</dbReference>
<evidence type="ECO:0000256" key="1">
    <source>
        <dbReference type="SAM" id="MobiDB-lite"/>
    </source>
</evidence>
<reference evidence="2 3" key="1">
    <citation type="submission" date="2018-08" db="EMBL/GenBank/DDBJ databases">
        <authorList>
            <person name="Khan S.A."/>
        </authorList>
    </citation>
    <scope>NUCLEOTIDE SEQUENCE [LARGE SCALE GENOMIC DNA]</scope>
    <source>
        <strain evidence="2 3">GTF-13</strain>
    </source>
</reference>
<organism evidence="2 3">
    <name type="scientific">Aestuariirhabdus litorea</name>
    <dbReference type="NCBI Taxonomy" id="2528527"/>
    <lineage>
        <taxon>Bacteria</taxon>
        <taxon>Pseudomonadati</taxon>
        <taxon>Pseudomonadota</taxon>
        <taxon>Gammaproteobacteria</taxon>
        <taxon>Oceanospirillales</taxon>
        <taxon>Aestuariirhabdaceae</taxon>
        <taxon>Aestuariirhabdus</taxon>
    </lineage>
</organism>
<sequence length="551" mass="62850">MELNRVLDERMPPLGWLLATDFKQLTVVHGTAVEWIKDRLVEGVWSEPFERSHPELSMNLFGSCVHFEATELLISASVAPSEPLFFYHQDGCCLASNSQVLLLAAMGDRLKAGYGGYEALNWLRTRGLESVITPIPLQSGVIHRFIHHSLRLSAQGYEIVKRPTPPPFNNYGSYQHYLQRSLNGCLENGCSSHRQHPLELLTTQSQGYDSTAINALVDRKFRIKAYTCRDSKPIGEVYRPGSKSAGPSDDGSAIAAQLGIECEGIERDEFTQHLRLEPYLNAAVHNNEDRNLLPIFARVRSHSLLLTGMMGELWYTHQGLLASHFAEDADNQLKRGDLGGFGVNELRLWCTVTHLPVPHIGAVQRESIHRIAETEEMAPWRLNTDYDRPIARRIAEEAGVGRESFGQKKMGAVVIMPTPELPLDADRRRLYLRDLARRGLLHPLQRPLIGLAQRYNNWLQWKNPNRYFSNRQRYPLAYYLSRALEKLSGHKFRFRPLFTRLNSELYRFSCNELADRYDWLAERIDLKSASTAVAQTPNEHSHQHQPCSEHL</sequence>
<protein>
    <recommendedName>
        <fullName evidence="4">Asparagine synthetase domain-containing protein</fullName>
    </recommendedName>
</protein>
<gene>
    <name evidence="2" type="ORF">D0544_05785</name>
</gene>
<dbReference type="Proteomes" id="UP000280792">
    <property type="component" value="Unassembled WGS sequence"/>
</dbReference>
<feature type="region of interest" description="Disordered" evidence="1">
    <location>
        <begin position="531"/>
        <end position="551"/>
    </location>
</feature>
<dbReference type="AlphaFoldDB" id="A0A3P3VQ89"/>
<evidence type="ECO:0000313" key="3">
    <source>
        <dbReference type="Proteomes" id="UP000280792"/>
    </source>
</evidence>
<evidence type="ECO:0008006" key="4">
    <source>
        <dbReference type="Google" id="ProtNLM"/>
    </source>
</evidence>
<feature type="compositionally biased region" description="Basic and acidic residues" evidence="1">
    <location>
        <begin position="539"/>
        <end position="551"/>
    </location>
</feature>
<dbReference type="RefSeq" id="WP_125015045.1">
    <property type="nucleotide sequence ID" value="NZ_QWEZ01000001.1"/>
</dbReference>
<accession>A0A3P3VQ89</accession>
<reference evidence="2 3" key="2">
    <citation type="submission" date="2018-12" db="EMBL/GenBank/DDBJ databases">
        <title>Simiduia agarivorans gen. nov., sp. nov., a marine, agarolytic bacterium isolated from shallow coastal water from Keelung, Taiwan.</title>
        <authorList>
            <person name="Shieh W.Y."/>
        </authorList>
    </citation>
    <scope>NUCLEOTIDE SEQUENCE [LARGE SCALE GENOMIC DNA]</scope>
    <source>
        <strain evidence="2 3">GTF-13</strain>
    </source>
</reference>
<comment type="caution">
    <text evidence="2">The sequence shown here is derived from an EMBL/GenBank/DDBJ whole genome shotgun (WGS) entry which is preliminary data.</text>
</comment>
<name>A0A3P3VQ89_9GAMM</name>
<evidence type="ECO:0000313" key="2">
    <source>
        <dbReference type="EMBL" id="RRJ84614.1"/>
    </source>
</evidence>
<keyword evidence="3" id="KW-1185">Reference proteome</keyword>
<proteinExistence type="predicted"/>